<comment type="caution">
    <text evidence="2">The sequence shown here is derived from an EMBL/GenBank/DDBJ whole genome shotgun (WGS) entry which is preliminary data.</text>
</comment>
<dbReference type="Proteomes" id="UP000006428">
    <property type="component" value="Unassembled WGS sequence"/>
</dbReference>
<gene>
    <name evidence="2" type="ORF">IYQ_12658</name>
</gene>
<organism evidence="2 3">
    <name type="scientific">Aeromonas salmonicida subsp. salmonicida 01-B526</name>
    <dbReference type="NCBI Taxonomy" id="1076135"/>
    <lineage>
        <taxon>Bacteria</taxon>
        <taxon>Pseudomonadati</taxon>
        <taxon>Pseudomonadota</taxon>
        <taxon>Gammaproteobacteria</taxon>
        <taxon>Aeromonadales</taxon>
        <taxon>Aeromonadaceae</taxon>
        <taxon>Aeromonas</taxon>
    </lineage>
</organism>
<sequence>MVPSKAPRLAASPEPSKMEEHASGKVRKRAASNQIEKVFVIL</sequence>
<protein>
    <submittedName>
        <fullName evidence="2">Uncharacterized protein</fullName>
    </submittedName>
</protein>
<evidence type="ECO:0000313" key="3">
    <source>
        <dbReference type="Proteomes" id="UP000006428"/>
    </source>
</evidence>
<evidence type="ECO:0000256" key="1">
    <source>
        <dbReference type="SAM" id="MobiDB-lite"/>
    </source>
</evidence>
<name>A0ABP2MZL3_AERSS</name>
<accession>A0ABP2MZL3</accession>
<proteinExistence type="predicted"/>
<reference evidence="2 3" key="1">
    <citation type="journal article" date="2012" name="Front. Microbiol.">
        <title>Draft Genome Sequence of the Virulent Strain 01-B526 of the Fish Pathogen Aeromonas salmonicida.</title>
        <authorList>
            <person name="Charette S.J."/>
            <person name="Brochu F."/>
            <person name="Boyle B."/>
            <person name="Filion G."/>
            <person name="Tanaka K.H."/>
            <person name="Derome N."/>
        </authorList>
    </citation>
    <scope>NUCLEOTIDE SEQUENCE [LARGE SCALE GENOMIC DNA]</scope>
    <source>
        <strain evidence="2 3">01-B526</strain>
    </source>
</reference>
<dbReference type="EMBL" id="AGVO01000049">
    <property type="protein sequence ID" value="EHI52160.1"/>
    <property type="molecule type" value="Genomic_DNA"/>
</dbReference>
<feature type="region of interest" description="Disordered" evidence="1">
    <location>
        <begin position="1"/>
        <end position="30"/>
    </location>
</feature>
<keyword evidence="3" id="KW-1185">Reference proteome</keyword>
<evidence type="ECO:0000313" key="2">
    <source>
        <dbReference type="EMBL" id="EHI52160.1"/>
    </source>
</evidence>